<comment type="catalytic activity">
    <reaction evidence="1">
        <text>S-ubiquitinyl-[E2 ubiquitin-conjugating enzyme]-L-cysteine + [acceptor protein]-L-lysine = [E2 ubiquitin-conjugating enzyme]-L-cysteine + N(6)-ubiquitinyl-[acceptor protein]-L-lysine.</text>
        <dbReference type="EC" id="2.3.2.27"/>
    </reaction>
</comment>
<dbReference type="Gene3D" id="3.30.40.10">
    <property type="entry name" value="Zinc/RING finger domain, C3HC4 (zinc finger)"/>
    <property type="match status" value="1"/>
</dbReference>
<proteinExistence type="inferred from homology"/>
<keyword evidence="3" id="KW-0479">Metal-binding</keyword>
<comment type="similarity">
    <text evidence="7">Belongs to the RING-type zinc finger family. ATL subfamily.</text>
</comment>
<keyword evidence="4 8" id="KW-0863">Zinc-finger</keyword>
<comment type="caution">
    <text evidence="11">The sequence shown here is derived from an EMBL/GenBank/DDBJ whole genome shotgun (WGS) entry which is preliminary data.</text>
</comment>
<dbReference type="InterPro" id="IPR053238">
    <property type="entry name" value="RING-H2_zinc_finger"/>
</dbReference>
<keyword evidence="9" id="KW-1133">Transmembrane helix</keyword>
<evidence type="ECO:0000313" key="11">
    <source>
        <dbReference type="EMBL" id="PRQ46722.1"/>
    </source>
</evidence>
<feature type="transmembrane region" description="Helical" evidence="9">
    <location>
        <begin position="98"/>
        <end position="120"/>
    </location>
</feature>
<gene>
    <name evidence="11" type="ORF">RchiOBHm_Chr2g0092061</name>
</gene>
<evidence type="ECO:0000259" key="10">
    <source>
        <dbReference type="PROSITE" id="PS50089"/>
    </source>
</evidence>
<protein>
    <recommendedName>
        <fullName evidence="2">RING-type E3 ubiquitin transferase</fullName>
        <ecNumber evidence="2">2.3.2.27</ecNumber>
    </recommendedName>
</protein>
<evidence type="ECO:0000256" key="2">
    <source>
        <dbReference type="ARBA" id="ARBA00012483"/>
    </source>
</evidence>
<keyword evidence="6" id="KW-0862">Zinc</keyword>
<dbReference type="SUPFAM" id="SSF57850">
    <property type="entry name" value="RING/U-box"/>
    <property type="match status" value="1"/>
</dbReference>
<evidence type="ECO:0000256" key="9">
    <source>
        <dbReference type="SAM" id="Phobius"/>
    </source>
</evidence>
<dbReference type="SMART" id="SM00184">
    <property type="entry name" value="RING"/>
    <property type="match status" value="1"/>
</dbReference>
<evidence type="ECO:0000256" key="7">
    <source>
        <dbReference type="ARBA" id="ARBA00024209"/>
    </source>
</evidence>
<dbReference type="PANTHER" id="PTHR14155:SF627">
    <property type="entry name" value="OS06G0192800 PROTEIN"/>
    <property type="match status" value="1"/>
</dbReference>
<name>A0A2P6RJW8_ROSCH</name>
<feature type="domain" description="RING-type" evidence="10">
    <location>
        <begin position="187"/>
        <end position="227"/>
    </location>
</feature>
<dbReference type="InterPro" id="IPR013083">
    <property type="entry name" value="Znf_RING/FYVE/PHD"/>
</dbReference>
<dbReference type="GO" id="GO:0016567">
    <property type="term" value="P:protein ubiquitination"/>
    <property type="evidence" value="ECO:0007669"/>
    <property type="project" value="UniProtKB-UniPathway"/>
</dbReference>
<evidence type="ECO:0000313" key="12">
    <source>
        <dbReference type="Proteomes" id="UP000238479"/>
    </source>
</evidence>
<dbReference type="GO" id="GO:0008270">
    <property type="term" value="F:zinc ion binding"/>
    <property type="evidence" value="ECO:0007669"/>
    <property type="project" value="UniProtKB-KW"/>
</dbReference>
<dbReference type="PROSITE" id="PS50089">
    <property type="entry name" value="ZF_RING_2"/>
    <property type="match status" value="1"/>
</dbReference>
<feature type="transmembrane region" description="Helical" evidence="9">
    <location>
        <begin position="70"/>
        <end position="86"/>
    </location>
</feature>
<dbReference type="InterPro" id="IPR001841">
    <property type="entry name" value="Znf_RING"/>
</dbReference>
<evidence type="ECO:0000256" key="4">
    <source>
        <dbReference type="ARBA" id="ARBA00022771"/>
    </source>
</evidence>
<reference evidence="11 12" key="1">
    <citation type="journal article" date="2018" name="Nat. Genet.">
        <title>The Rosa genome provides new insights in the design of modern roses.</title>
        <authorList>
            <person name="Bendahmane M."/>
        </authorList>
    </citation>
    <scope>NUCLEOTIDE SEQUENCE [LARGE SCALE GENOMIC DNA]</scope>
    <source>
        <strain evidence="12">cv. Old Blush</strain>
    </source>
</reference>
<sequence length="231" mass="26029">MCKLVLSTQICKIILREKICCLQEPYTLVTLNPSGCYRPLIDQLVCLSEMTSFLAPAPQPSHQGLNHGEFGFIILTIYILVLLCVRKPEYVLYPCLKLLCVFILGPFVVCAFILLGPIFVCFKIIQTIIVDTRHQTGQAHLDIESGGHQLPAAPPQQPAGNNAGQPRRPKDWSGYYEIFSHLKVGECSICLGEFEEPDECARLRKCKHTYHRECIDLWLPKSCPICRQNGV</sequence>
<keyword evidence="5" id="KW-0833">Ubl conjugation pathway</keyword>
<dbReference type="EMBL" id="PDCK01000040">
    <property type="protein sequence ID" value="PRQ46722.1"/>
    <property type="molecule type" value="Genomic_DNA"/>
</dbReference>
<evidence type="ECO:0000256" key="8">
    <source>
        <dbReference type="PROSITE-ProRule" id="PRU00175"/>
    </source>
</evidence>
<dbReference type="Gramene" id="PRQ46722">
    <property type="protein sequence ID" value="PRQ46722"/>
    <property type="gene ID" value="RchiOBHm_Chr2g0092061"/>
</dbReference>
<dbReference type="PANTHER" id="PTHR14155">
    <property type="entry name" value="RING FINGER DOMAIN-CONTAINING"/>
    <property type="match status" value="1"/>
</dbReference>
<evidence type="ECO:0000256" key="3">
    <source>
        <dbReference type="ARBA" id="ARBA00022723"/>
    </source>
</evidence>
<evidence type="ECO:0000256" key="1">
    <source>
        <dbReference type="ARBA" id="ARBA00000900"/>
    </source>
</evidence>
<dbReference type="AlphaFoldDB" id="A0A2P6RJW8"/>
<keyword evidence="9" id="KW-0812">Transmembrane</keyword>
<keyword evidence="12" id="KW-1185">Reference proteome</keyword>
<evidence type="ECO:0000256" key="5">
    <source>
        <dbReference type="ARBA" id="ARBA00022786"/>
    </source>
</evidence>
<dbReference type="Proteomes" id="UP000238479">
    <property type="component" value="Chromosome 2"/>
</dbReference>
<dbReference type="EC" id="2.3.2.27" evidence="2"/>
<accession>A0A2P6RJW8</accession>
<dbReference type="GO" id="GO:0061630">
    <property type="term" value="F:ubiquitin protein ligase activity"/>
    <property type="evidence" value="ECO:0007669"/>
    <property type="project" value="UniProtKB-EC"/>
</dbReference>
<organism evidence="11 12">
    <name type="scientific">Rosa chinensis</name>
    <name type="common">China rose</name>
    <dbReference type="NCBI Taxonomy" id="74649"/>
    <lineage>
        <taxon>Eukaryota</taxon>
        <taxon>Viridiplantae</taxon>
        <taxon>Streptophyta</taxon>
        <taxon>Embryophyta</taxon>
        <taxon>Tracheophyta</taxon>
        <taxon>Spermatophyta</taxon>
        <taxon>Magnoliopsida</taxon>
        <taxon>eudicotyledons</taxon>
        <taxon>Gunneridae</taxon>
        <taxon>Pentapetalae</taxon>
        <taxon>rosids</taxon>
        <taxon>fabids</taxon>
        <taxon>Rosales</taxon>
        <taxon>Rosaceae</taxon>
        <taxon>Rosoideae</taxon>
        <taxon>Rosoideae incertae sedis</taxon>
        <taxon>Rosa</taxon>
    </lineage>
</organism>
<dbReference type="Pfam" id="PF13639">
    <property type="entry name" value="zf-RING_2"/>
    <property type="match status" value="1"/>
</dbReference>
<dbReference type="UniPathway" id="UPA00143"/>
<keyword evidence="9" id="KW-0472">Membrane</keyword>
<evidence type="ECO:0000256" key="6">
    <source>
        <dbReference type="ARBA" id="ARBA00022833"/>
    </source>
</evidence>